<dbReference type="PANTHER" id="PTHR43267:SF1">
    <property type="entry name" value="TRNA THREONYLCARBAMOYLADENOSINE DEHYDRATASE"/>
    <property type="match status" value="1"/>
</dbReference>
<reference evidence="2" key="1">
    <citation type="submission" date="2016-10" db="EMBL/GenBank/DDBJ databases">
        <title>Sequence of Gallionella enrichment culture.</title>
        <authorList>
            <person name="Poehlein A."/>
            <person name="Muehling M."/>
            <person name="Daniel R."/>
        </authorList>
    </citation>
    <scope>NUCLEOTIDE SEQUENCE</scope>
</reference>
<comment type="caution">
    <text evidence="2">The sequence shown here is derived from an EMBL/GenBank/DDBJ whole genome shotgun (WGS) entry which is preliminary data.</text>
</comment>
<dbReference type="InterPro" id="IPR000594">
    <property type="entry name" value="ThiF_NAD_FAD-bd"/>
</dbReference>
<dbReference type="EC" id="6.1.-.-" evidence="2"/>
<dbReference type="PANTHER" id="PTHR43267">
    <property type="entry name" value="TRNA THREONYLCARBAMOYLADENOSINE DEHYDRATASE"/>
    <property type="match status" value="1"/>
</dbReference>
<dbReference type="InterPro" id="IPR035985">
    <property type="entry name" value="Ubiquitin-activating_enz"/>
</dbReference>
<evidence type="ECO:0000259" key="1">
    <source>
        <dbReference type="Pfam" id="PF00899"/>
    </source>
</evidence>
<dbReference type="CDD" id="cd00755">
    <property type="entry name" value="YgdL_like"/>
    <property type="match status" value="1"/>
</dbReference>
<name>A0A1J5R0N6_9ZZZZ</name>
<dbReference type="Pfam" id="PF00899">
    <property type="entry name" value="ThiF"/>
    <property type="match status" value="1"/>
</dbReference>
<feature type="domain" description="THIF-type NAD/FAD binding fold" evidence="1">
    <location>
        <begin position="23"/>
        <end position="256"/>
    </location>
</feature>
<protein>
    <submittedName>
        <fullName evidence="2">tRNA threonylcarbamoyladenosine dehydratase</fullName>
        <ecNumber evidence="2">6.1.-.-</ecNumber>
    </submittedName>
</protein>
<dbReference type="GO" id="GO:0061504">
    <property type="term" value="P:cyclic threonylcarbamoyladenosine biosynthetic process"/>
    <property type="evidence" value="ECO:0007669"/>
    <property type="project" value="TreeGrafter"/>
</dbReference>
<gene>
    <name evidence="2" type="primary">tcdA_8</name>
    <name evidence="2" type="ORF">GALL_326350</name>
</gene>
<organism evidence="2">
    <name type="scientific">mine drainage metagenome</name>
    <dbReference type="NCBI Taxonomy" id="410659"/>
    <lineage>
        <taxon>unclassified sequences</taxon>
        <taxon>metagenomes</taxon>
        <taxon>ecological metagenomes</taxon>
    </lineage>
</organism>
<dbReference type="SUPFAM" id="SSF69572">
    <property type="entry name" value="Activating enzymes of the ubiquitin-like proteins"/>
    <property type="match status" value="1"/>
</dbReference>
<sequence length="261" mass="27293">MSALLCLASTPDPDRRFGGVTRLYGDEAAQRIRAAHVAVIGVGGVGSWAAEALARSGVGQLTLIDLDHVAESNINRQIQALDSTLGMAKVRALAARIADINPACVVHEVEAFIEPDNVAALIPGEAQALLDCCDQARAKAALAAHALHTGQTIVMAGAAGGKRRPQQVQMLDLADVRNDPLLAKVRYRLRREFGAPRSGPMRLPCVCSAEPVRPALQASCDNPQAAQGLNCGGYGSSVMVTATFGMVAASAVLEAIAMPRR</sequence>
<accession>A0A1J5R0N6</accession>
<dbReference type="InterPro" id="IPR045886">
    <property type="entry name" value="ThiF/MoeB/HesA"/>
</dbReference>
<keyword evidence="2" id="KW-0436">Ligase</keyword>
<dbReference type="AlphaFoldDB" id="A0A1J5R0N6"/>
<dbReference type="EMBL" id="MLJW01000538">
    <property type="protein sequence ID" value="OIQ85524.1"/>
    <property type="molecule type" value="Genomic_DNA"/>
</dbReference>
<dbReference type="Gene3D" id="3.40.50.720">
    <property type="entry name" value="NAD(P)-binding Rossmann-like Domain"/>
    <property type="match status" value="1"/>
</dbReference>
<proteinExistence type="predicted"/>
<evidence type="ECO:0000313" key="2">
    <source>
        <dbReference type="EMBL" id="OIQ85524.1"/>
    </source>
</evidence>
<dbReference type="GO" id="GO:0008641">
    <property type="term" value="F:ubiquitin-like modifier activating enzyme activity"/>
    <property type="evidence" value="ECO:0007669"/>
    <property type="project" value="InterPro"/>
</dbReference>
<dbReference type="GO" id="GO:0061503">
    <property type="term" value="F:tRNA threonylcarbamoyladenosine dehydratase"/>
    <property type="evidence" value="ECO:0007669"/>
    <property type="project" value="TreeGrafter"/>
</dbReference>